<sequence>MAEKKLEESEFIAAHNLTLHVKDGDTSPNIEGAKEIKIELGKKIPEIFIPNFIRYNREHIANLQTKGGIPQLTKEQEKKYNLSFEKPKIKTEKDIIDKLIPNYDMENLNQRVARYIKKHKKDKGREKFKEWAEKICGENVIDRRKSCDNIIVQILKLQTEGKI</sequence>
<reference evidence="1" key="1">
    <citation type="journal article" date="2015" name="Nature">
        <title>Complex archaea that bridge the gap between prokaryotes and eukaryotes.</title>
        <authorList>
            <person name="Spang A."/>
            <person name="Saw J.H."/>
            <person name="Jorgensen S.L."/>
            <person name="Zaremba-Niedzwiedzka K."/>
            <person name="Martijn J."/>
            <person name="Lind A.E."/>
            <person name="van Eijk R."/>
            <person name="Schleper C."/>
            <person name="Guy L."/>
            <person name="Ettema T.J."/>
        </authorList>
    </citation>
    <scope>NUCLEOTIDE SEQUENCE</scope>
</reference>
<dbReference type="AlphaFoldDB" id="A0A0F9TXK0"/>
<protein>
    <submittedName>
        <fullName evidence="1">Uncharacterized protein</fullName>
    </submittedName>
</protein>
<dbReference type="EMBL" id="LAZR01000955">
    <property type="protein sequence ID" value="KKN53831.1"/>
    <property type="molecule type" value="Genomic_DNA"/>
</dbReference>
<comment type="caution">
    <text evidence="1">The sequence shown here is derived from an EMBL/GenBank/DDBJ whole genome shotgun (WGS) entry which is preliminary data.</text>
</comment>
<accession>A0A0F9TXK0</accession>
<evidence type="ECO:0000313" key="1">
    <source>
        <dbReference type="EMBL" id="KKN53831.1"/>
    </source>
</evidence>
<proteinExistence type="predicted"/>
<gene>
    <name evidence="1" type="ORF">LCGC14_0598570</name>
</gene>
<name>A0A0F9TXK0_9ZZZZ</name>
<organism evidence="1">
    <name type="scientific">marine sediment metagenome</name>
    <dbReference type="NCBI Taxonomy" id="412755"/>
    <lineage>
        <taxon>unclassified sequences</taxon>
        <taxon>metagenomes</taxon>
        <taxon>ecological metagenomes</taxon>
    </lineage>
</organism>